<evidence type="ECO:0000313" key="2">
    <source>
        <dbReference type="EMBL" id="NEX23600.1"/>
    </source>
</evidence>
<dbReference type="EMBL" id="JAAIJR010000247">
    <property type="protein sequence ID" value="NEX23600.1"/>
    <property type="molecule type" value="Genomic_DNA"/>
</dbReference>
<keyword evidence="3" id="KW-1185">Reference proteome</keyword>
<name>A0A6P1E1C9_9GAMM</name>
<organism evidence="2 3">
    <name type="scientific">Thiorhodococcus mannitoliphagus</name>
    <dbReference type="NCBI Taxonomy" id="329406"/>
    <lineage>
        <taxon>Bacteria</taxon>
        <taxon>Pseudomonadati</taxon>
        <taxon>Pseudomonadota</taxon>
        <taxon>Gammaproteobacteria</taxon>
        <taxon>Chromatiales</taxon>
        <taxon>Chromatiaceae</taxon>
        <taxon>Thiorhodococcus</taxon>
    </lineage>
</organism>
<reference evidence="2 3" key="2">
    <citation type="submission" date="2020-02" db="EMBL/GenBank/DDBJ databases">
        <title>Genome sequences of Thiorhodococcus mannitoliphagus and Thiorhodococcus minor, purple sulfur photosynthetic bacteria in the gammaproteobacterial family, Chromatiaceae.</title>
        <authorList>
            <person name="Aviles F.A."/>
            <person name="Meyer T.E."/>
            <person name="Kyndt J.A."/>
        </authorList>
    </citation>
    <scope>NUCLEOTIDE SEQUENCE [LARGE SCALE GENOMIC DNA]</scope>
    <source>
        <strain evidence="2 3">DSM 18266</strain>
    </source>
</reference>
<dbReference type="InterPro" id="IPR017880">
    <property type="entry name" value="KilA_N"/>
</dbReference>
<dbReference type="InterPro" id="IPR018004">
    <property type="entry name" value="KilA/APSES_HTH"/>
</dbReference>
<gene>
    <name evidence="2" type="ORF">G3480_25550</name>
</gene>
<sequence length="98" mass="11085">MDLQSNEGLLEEIYQENCTSGIPSSLPAQPLVTINGGNERGTYATKKLVYAYATWISAKFFSHVLDVFDVICVFRSQRNRRIKSIRHKKTALGHQLGR</sequence>
<evidence type="ECO:0000259" key="1">
    <source>
        <dbReference type="PROSITE" id="PS51301"/>
    </source>
</evidence>
<reference evidence="3" key="1">
    <citation type="journal article" date="2020" name="Microbiol. Resour. Announc.">
        <title>Draft Genome Sequences of Thiorhodococcus mannitoliphagus and Thiorhodococcus minor, Purple Sulfur Photosynthetic Bacteria in the Gammaproteobacterial Family Chromatiaceae.</title>
        <authorList>
            <person name="Aviles F.A."/>
            <person name="Meyer T.E."/>
            <person name="Kyndt J.A."/>
        </authorList>
    </citation>
    <scope>NUCLEOTIDE SEQUENCE [LARGE SCALE GENOMIC DNA]</scope>
    <source>
        <strain evidence="3">DSM 18266</strain>
    </source>
</reference>
<proteinExistence type="predicted"/>
<dbReference type="Pfam" id="PF04383">
    <property type="entry name" value="KilA-N"/>
    <property type="match status" value="1"/>
</dbReference>
<accession>A0A6P1E1C9</accession>
<dbReference type="AlphaFoldDB" id="A0A6P1E1C9"/>
<dbReference type="RefSeq" id="WP_164657023.1">
    <property type="nucleotide sequence ID" value="NZ_JAAIJR010000247.1"/>
</dbReference>
<feature type="domain" description="KilA-N" evidence="1">
    <location>
        <begin position="1"/>
        <end position="71"/>
    </location>
</feature>
<dbReference type="PROSITE" id="PS51301">
    <property type="entry name" value="KILA_N"/>
    <property type="match status" value="1"/>
</dbReference>
<comment type="caution">
    <text evidence="2">The sequence shown here is derived from an EMBL/GenBank/DDBJ whole genome shotgun (WGS) entry which is preliminary data.</text>
</comment>
<dbReference type="Proteomes" id="UP000471640">
    <property type="component" value="Unassembled WGS sequence"/>
</dbReference>
<evidence type="ECO:0000313" key="3">
    <source>
        <dbReference type="Proteomes" id="UP000471640"/>
    </source>
</evidence>
<protein>
    <submittedName>
        <fullName evidence="2">KilA-N domain-containing protein</fullName>
    </submittedName>
</protein>